<keyword evidence="3" id="KW-0378">Hydrolase</keyword>
<comment type="caution">
    <text evidence="6">The sequence shown here is derived from an EMBL/GenBank/DDBJ whole genome shotgun (WGS) entry which is preliminary data.</text>
</comment>
<dbReference type="AlphaFoldDB" id="A0A512IK99"/>
<evidence type="ECO:0000256" key="3">
    <source>
        <dbReference type="ARBA" id="ARBA00022801"/>
    </source>
</evidence>
<dbReference type="PANTHER" id="PTHR22939">
    <property type="entry name" value="SERINE PROTEASE FAMILY S1C HTRA-RELATED"/>
    <property type="match status" value="1"/>
</dbReference>
<sequence length="350" mass="36675">MSERVSRPYFSGYRPTSPEGGPGLRIMAVHGASRIPASVQPKPADYSYDLDRALAAVVSLSSRIPSDAFTAETLGTERAGNGVVIGEDGLVLTVGYLITEADSVWLTTHDGRSLPAHVVGYDAATGFGLVQALGRLDLPALTIGRSAALKVGDKAIVAGAGGRGHSVAVELVARQEFAGYWEYLLDEALFTAPAHPHWGGTALIGPEGDLLGIGSLQLQQGGSGRAQAINMVVPIDLLPPILDELRLQGRTSSPPRPWLGLYATETEDGVVVMGLADDGPAQAADLRPGDILSAVAGEPVADLAGFLRQVWALGEAGARVPLGVRRDGRDVAVSVMSGDRERYLVRPKLH</sequence>
<evidence type="ECO:0000259" key="5">
    <source>
        <dbReference type="PROSITE" id="PS50106"/>
    </source>
</evidence>
<keyword evidence="7" id="KW-1185">Reference proteome</keyword>
<dbReference type="Gene3D" id="2.30.42.10">
    <property type="match status" value="1"/>
</dbReference>
<dbReference type="EMBL" id="BJZT01000005">
    <property type="protein sequence ID" value="GEO98068.1"/>
    <property type="molecule type" value="Genomic_DNA"/>
</dbReference>
<comment type="similarity">
    <text evidence="1">Belongs to the peptidase S1C family.</text>
</comment>
<dbReference type="Proteomes" id="UP000321258">
    <property type="component" value="Unassembled WGS sequence"/>
</dbReference>
<organism evidence="6 7">
    <name type="scientific">Methylobacterium haplocladii</name>
    <dbReference type="NCBI Taxonomy" id="1176176"/>
    <lineage>
        <taxon>Bacteria</taxon>
        <taxon>Pseudomonadati</taxon>
        <taxon>Pseudomonadota</taxon>
        <taxon>Alphaproteobacteria</taxon>
        <taxon>Hyphomicrobiales</taxon>
        <taxon>Methylobacteriaceae</taxon>
        <taxon>Methylobacterium</taxon>
    </lineage>
</organism>
<dbReference type="GO" id="GO:0004252">
    <property type="term" value="F:serine-type endopeptidase activity"/>
    <property type="evidence" value="ECO:0007669"/>
    <property type="project" value="InterPro"/>
</dbReference>
<protein>
    <submittedName>
        <fullName evidence="6">Serine protease</fullName>
    </submittedName>
</protein>
<reference evidence="6 7" key="1">
    <citation type="submission" date="2019-07" db="EMBL/GenBank/DDBJ databases">
        <title>Whole genome shotgun sequence of Methylobacterium haplocladii NBRC 107714.</title>
        <authorList>
            <person name="Hosoyama A."/>
            <person name="Uohara A."/>
            <person name="Ohji S."/>
            <person name="Ichikawa N."/>
        </authorList>
    </citation>
    <scope>NUCLEOTIDE SEQUENCE [LARGE SCALE GENOMIC DNA]</scope>
    <source>
        <strain evidence="6 7">NBRC 107714</strain>
    </source>
</reference>
<dbReference type="InterPro" id="IPR009003">
    <property type="entry name" value="Peptidase_S1_PA"/>
</dbReference>
<evidence type="ECO:0000313" key="6">
    <source>
        <dbReference type="EMBL" id="GEO98068.1"/>
    </source>
</evidence>
<dbReference type="PRINTS" id="PR00834">
    <property type="entry name" value="PROTEASES2C"/>
</dbReference>
<dbReference type="SUPFAM" id="SSF50494">
    <property type="entry name" value="Trypsin-like serine proteases"/>
    <property type="match status" value="1"/>
</dbReference>
<dbReference type="Pfam" id="PF13180">
    <property type="entry name" value="PDZ_2"/>
    <property type="match status" value="1"/>
</dbReference>
<dbReference type="InterPro" id="IPR036034">
    <property type="entry name" value="PDZ_sf"/>
</dbReference>
<keyword evidence="2 6" id="KW-0645">Protease</keyword>
<dbReference type="Pfam" id="PF13365">
    <property type="entry name" value="Trypsin_2"/>
    <property type="match status" value="1"/>
</dbReference>
<evidence type="ECO:0000256" key="1">
    <source>
        <dbReference type="ARBA" id="ARBA00010541"/>
    </source>
</evidence>
<keyword evidence="4" id="KW-0720">Serine protease</keyword>
<dbReference type="InterPro" id="IPR001478">
    <property type="entry name" value="PDZ"/>
</dbReference>
<evidence type="ECO:0000256" key="2">
    <source>
        <dbReference type="ARBA" id="ARBA00022670"/>
    </source>
</evidence>
<dbReference type="SMART" id="SM00228">
    <property type="entry name" value="PDZ"/>
    <property type="match status" value="1"/>
</dbReference>
<proteinExistence type="inferred from homology"/>
<dbReference type="PROSITE" id="PS50106">
    <property type="entry name" value="PDZ"/>
    <property type="match status" value="1"/>
</dbReference>
<evidence type="ECO:0000313" key="7">
    <source>
        <dbReference type="Proteomes" id="UP000321258"/>
    </source>
</evidence>
<dbReference type="SUPFAM" id="SSF50156">
    <property type="entry name" value="PDZ domain-like"/>
    <property type="match status" value="1"/>
</dbReference>
<dbReference type="Gene3D" id="2.40.10.120">
    <property type="match status" value="1"/>
</dbReference>
<gene>
    <name evidence="6" type="ORF">MHA02_04560</name>
</gene>
<accession>A0A512IK99</accession>
<evidence type="ECO:0000256" key="4">
    <source>
        <dbReference type="ARBA" id="ARBA00022825"/>
    </source>
</evidence>
<dbReference type="PANTHER" id="PTHR22939:SF129">
    <property type="entry name" value="SERINE PROTEASE HTRA2, MITOCHONDRIAL"/>
    <property type="match status" value="1"/>
</dbReference>
<dbReference type="InterPro" id="IPR001940">
    <property type="entry name" value="Peptidase_S1C"/>
</dbReference>
<dbReference type="GO" id="GO:0006508">
    <property type="term" value="P:proteolysis"/>
    <property type="evidence" value="ECO:0007669"/>
    <property type="project" value="UniProtKB-KW"/>
</dbReference>
<name>A0A512IK99_9HYPH</name>
<feature type="domain" description="PDZ" evidence="5">
    <location>
        <begin position="244"/>
        <end position="328"/>
    </location>
</feature>